<feature type="compositionally biased region" description="Basic residues" evidence="1">
    <location>
        <begin position="104"/>
        <end position="115"/>
    </location>
</feature>
<feature type="compositionally biased region" description="Low complexity" evidence="1">
    <location>
        <begin position="176"/>
        <end position="187"/>
    </location>
</feature>
<comment type="caution">
    <text evidence="2">The sequence shown here is derived from an EMBL/GenBank/DDBJ whole genome shotgun (WGS) entry which is preliminary data.</text>
</comment>
<reference evidence="2" key="1">
    <citation type="journal article" date="2020" name="Fungal Divers.">
        <title>Resolving the Mortierellaceae phylogeny through synthesis of multi-gene phylogenetics and phylogenomics.</title>
        <authorList>
            <person name="Vandepol N."/>
            <person name="Liber J."/>
            <person name="Desiro A."/>
            <person name="Na H."/>
            <person name="Kennedy M."/>
            <person name="Barry K."/>
            <person name="Grigoriev I.V."/>
            <person name="Miller A.N."/>
            <person name="O'Donnell K."/>
            <person name="Stajich J.E."/>
            <person name="Bonito G."/>
        </authorList>
    </citation>
    <scope>NUCLEOTIDE SEQUENCE</scope>
    <source>
        <strain evidence="2">KOD948</strain>
    </source>
</reference>
<evidence type="ECO:0000313" key="3">
    <source>
        <dbReference type="Proteomes" id="UP000726737"/>
    </source>
</evidence>
<organism evidence="2 3">
    <name type="scientific">Mortierella polycephala</name>
    <dbReference type="NCBI Taxonomy" id="41804"/>
    <lineage>
        <taxon>Eukaryota</taxon>
        <taxon>Fungi</taxon>
        <taxon>Fungi incertae sedis</taxon>
        <taxon>Mucoromycota</taxon>
        <taxon>Mortierellomycotina</taxon>
        <taxon>Mortierellomycetes</taxon>
        <taxon>Mortierellales</taxon>
        <taxon>Mortierellaceae</taxon>
        <taxon>Mortierella</taxon>
    </lineage>
</organism>
<feature type="region of interest" description="Disordered" evidence="1">
    <location>
        <begin position="103"/>
        <end position="230"/>
    </location>
</feature>
<dbReference type="Proteomes" id="UP000726737">
    <property type="component" value="Unassembled WGS sequence"/>
</dbReference>
<gene>
    <name evidence="2" type="ORF">BG011_007899</name>
</gene>
<feature type="compositionally biased region" description="Gly residues" evidence="1">
    <location>
        <begin position="163"/>
        <end position="175"/>
    </location>
</feature>
<evidence type="ECO:0000256" key="1">
    <source>
        <dbReference type="SAM" id="MobiDB-lite"/>
    </source>
</evidence>
<keyword evidence="3" id="KW-1185">Reference proteome</keyword>
<evidence type="ECO:0000313" key="2">
    <source>
        <dbReference type="EMBL" id="KAG0251016.1"/>
    </source>
</evidence>
<name>A0A9P6PP29_9FUNG</name>
<proteinExistence type="predicted"/>
<dbReference type="EMBL" id="JAAAJA010000627">
    <property type="protein sequence ID" value="KAG0251016.1"/>
    <property type="molecule type" value="Genomic_DNA"/>
</dbReference>
<dbReference type="OrthoDB" id="2500246at2759"/>
<protein>
    <submittedName>
        <fullName evidence="2">Uncharacterized protein</fullName>
    </submittedName>
</protein>
<dbReference type="AlphaFoldDB" id="A0A9P6PP29"/>
<sequence length="230" mass="24314">MIQSSHSNRLFAGFTAFTILLDIVWCLLTPGFGFGEVLTVAALLIKPMTIISALQLLKYRGDPFSPLGAGMSWTGMRSHGYDDRYHTLADDMDDMRDAEEISIPRHHPQHGRNRNSQHSSSFMTSSSHSTSVKSSRTGSGHNVELGISSSSGGAHHGSLGSPGSAGGGGGSGATGATGTTAVHTTATVKDDRRDKVGQNVSEDEDEDTSSSHDVHHNPGSTETRAGYQAF</sequence>
<accession>A0A9P6PP29</accession>
<feature type="compositionally biased region" description="Low complexity" evidence="1">
    <location>
        <begin position="146"/>
        <end position="162"/>
    </location>
</feature>
<feature type="compositionally biased region" description="Low complexity" evidence="1">
    <location>
        <begin position="116"/>
        <end position="139"/>
    </location>
</feature>